<dbReference type="Gene3D" id="2.60.200.60">
    <property type="match status" value="1"/>
</dbReference>
<organism evidence="2">
    <name type="scientific">hydrothermal vent metagenome</name>
    <dbReference type="NCBI Taxonomy" id="652676"/>
    <lineage>
        <taxon>unclassified sequences</taxon>
        <taxon>metagenomes</taxon>
        <taxon>ecological metagenomes</taxon>
    </lineage>
</organism>
<dbReference type="CDD" id="cd14740">
    <property type="entry name" value="PAAR_4"/>
    <property type="match status" value="1"/>
</dbReference>
<proteinExistence type="predicted"/>
<feature type="compositionally biased region" description="Polar residues" evidence="1">
    <location>
        <begin position="351"/>
        <end position="360"/>
    </location>
</feature>
<evidence type="ECO:0000256" key="1">
    <source>
        <dbReference type="SAM" id="MobiDB-lite"/>
    </source>
</evidence>
<gene>
    <name evidence="2" type="ORF">MNBD_GAMMA08-1263</name>
</gene>
<dbReference type="InterPro" id="IPR032871">
    <property type="entry name" value="AHH_dom_containing"/>
</dbReference>
<name>A0A3B0WX82_9ZZZZ</name>
<dbReference type="AlphaFoldDB" id="A0A3B0WX82"/>
<accession>A0A3B0WX82</accession>
<evidence type="ECO:0000313" key="2">
    <source>
        <dbReference type="EMBL" id="VAW60625.1"/>
    </source>
</evidence>
<dbReference type="EMBL" id="UOFH01000154">
    <property type="protein sequence ID" value="VAW60625.1"/>
    <property type="molecule type" value="Genomic_DNA"/>
</dbReference>
<dbReference type="Pfam" id="PF13665">
    <property type="entry name" value="Tox-PAAR-like"/>
    <property type="match status" value="1"/>
</dbReference>
<dbReference type="Pfam" id="PF14412">
    <property type="entry name" value="AHH"/>
    <property type="match status" value="1"/>
</dbReference>
<sequence length="360" mass="39697">MPKHNVFTNSCSNIHKGSSDKAIAGAPDMCKTPIGSAVVPIPYPNVSESATLKKGSKTVKINGQPVALAGSIFEYSSGDEAGSLGGVLSGVTSKETRFISGSFDVRIEEKNVIRHMDATTHNHGNTLGTVYGSSTEPVKPIEEEKCPYCKKVRHNFVNTFGSNVGDGQELRKNIIKNIEDHRWYTQSNALQAHHLICSKSMNDDDWSTYCNDFGYNINHQNNGVMLPYFMELACQLHVPIHRSNHSAGRAEGESYPDKIEEDLEEIANDIRTGIYCDNPKALINKLNRYSLRVLKKIDSFHWTITADGKDYKTGNKGCAGVTSISNKPNKPCDCDRKHGLTRQNKPDAIPKNTSPLEIGK</sequence>
<protein>
    <submittedName>
        <fullName evidence="2">Uncharacterized protein</fullName>
    </submittedName>
</protein>
<reference evidence="2" key="1">
    <citation type="submission" date="2018-06" db="EMBL/GenBank/DDBJ databases">
        <authorList>
            <person name="Zhirakovskaya E."/>
        </authorList>
    </citation>
    <scope>NUCLEOTIDE SEQUENCE</scope>
</reference>
<feature type="region of interest" description="Disordered" evidence="1">
    <location>
        <begin position="328"/>
        <end position="360"/>
    </location>
</feature>